<gene>
    <name evidence="3" type="ORF">LHYA1_G005964</name>
</gene>
<dbReference type="OrthoDB" id="4085451at2759"/>
<feature type="compositionally biased region" description="Low complexity" evidence="1">
    <location>
        <begin position="111"/>
        <end position="132"/>
    </location>
</feature>
<evidence type="ECO:0000256" key="1">
    <source>
        <dbReference type="SAM" id="MobiDB-lite"/>
    </source>
</evidence>
<dbReference type="InterPro" id="IPR054448">
    <property type="entry name" value="HTH_put_ascomycetes"/>
</dbReference>
<name>A0A8H8QYJ4_9HELO</name>
<evidence type="ECO:0000313" key="4">
    <source>
        <dbReference type="Proteomes" id="UP000431533"/>
    </source>
</evidence>
<dbReference type="AlphaFoldDB" id="A0A8H8QYJ4"/>
<accession>A0A8H8QYJ4</accession>
<proteinExistence type="predicted"/>
<dbReference type="RefSeq" id="XP_031003897.1">
    <property type="nucleotide sequence ID" value="XM_031150905.1"/>
</dbReference>
<feature type="compositionally biased region" description="Polar residues" evidence="1">
    <location>
        <begin position="133"/>
        <end position="142"/>
    </location>
</feature>
<evidence type="ECO:0000259" key="2">
    <source>
        <dbReference type="Pfam" id="PF22943"/>
    </source>
</evidence>
<reference evidence="3 4" key="1">
    <citation type="submission" date="2018-05" db="EMBL/GenBank/DDBJ databases">
        <title>Genome sequencing and assembly of the regulated plant pathogen Lachnellula willkommii and related sister species for the development of diagnostic species identification markers.</title>
        <authorList>
            <person name="Giroux E."/>
            <person name="Bilodeau G."/>
        </authorList>
    </citation>
    <scope>NUCLEOTIDE SEQUENCE [LARGE SCALE GENOMIC DNA]</scope>
    <source>
        <strain evidence="3 4">CBS 185.66</strain>
    </source>
</reference>
<organism evidence="3 4">
    <name type="scientific">Lachnellula hyalina</name>
    <dbReference type="NCBI Taxonomy" id="1316788"/>
    <lineage>
        <taxon>Eukaryota</taxon>
        <taxon>Fungi</taxon>
        <taxon>Dikarya</taxon>
        <taxon>Ascomycota</taxon>
        <taxon>Pezizomycotina</taxon>
        <taxon>Leotiomycetes</taxon>
        <taxon>Helotiales</taxon>
        <taxon>Lachnaceae</taxon>
        <taxon>Lachnellula</taxon>
    </lineage>
</organism>
<feature type="compositionally biased region" description="Polar residues" evidence="1">
    <location>
        <begin position="41"/>
        <end position="56"/>
    </location>
</feature>
<feature type="domain" description="Helix-turn-helix" evidence="2">
    <location>
        <begin position="185"/>
        <end position="220"/>
    </location>
</feature>
<comment type="caution">
    <text evidence="3">The sequence shown here is derived from an EMBL/GenBank/DDBJ whole genome shotgun (WGS) entry which is preliminary data.</text>
</comment>
<dbReference type="Proteomes" id="UP000431533">
    <property type="component" value="Unassembled WGS sequence"/>
</dbReference>
<protein>
    <recommendedName>
        <fullName evidence="2">Helix-turn-helix domain-containing protein</fullName>
    </recommendedName>
</protein>
<evidence type="ECO:0000313" key="3">
    <source>
        <dbReference type="EMBL" id="TVY25109.1"/>
    </source>
</evidence>
<feature type="compositionally biased region" description="Polar residues" evidence="1">
    <location>
        <begin position="95"/>
        <end position="104"/>
    </location>
</feature>
<sequence>MGNASSKAASKAASVSKATTKTARKYPTRSPPTSTSSTPSAQPFRSSPSPTATNLGPQVHPEPKATSTRDRDINRDASDPDFAARLQQLGPVQPNPTYSASSTFHAPSPPATSTNTNTTTTSSSHASASSTPQFRPSSSAPSQFIFPQASQNPAVSLLTARYRLAEEADREFESIGRRGARGRSFLDVVTLRQVLVLRERGVGEGEIEKRLELREGTVGAVRGEAGRVCYGVTGVV</sequence>
<feature type="compositionally biased region" description="Low complexity" evidence="1">
    <location>
        <begin position="31"/>
        <end position="40"/>
    </location>
</feature>
<feature type="compositionally biased region" description="Low complexity" evidence="1">
    <location>
        <begin position="1"/>
        <end position="21"/>
    </location>
</feature>
<keyword evidence="4" id="KW-1185">Reference proteome</keyword>
<feature type="compositionally biased region" description="Basic and acidic residues" evidence="1">
    <location>
        <begin position="61"/>
        <end position="78"/>
    </location>
</feature>
<dbReference type="EMBL" id="QGMH01000106">
    <property type="protein sequence ID" value="TVY25109.1"/>
    <property type="molecule type" value="Genomic_DNA"/>
</dbReference>
<feature type="region of interest" description="Disordered" evidence="1">
    <location>
        <begin position="1"/>
        <end position="145"/>
    </location>
</feature>
<dbReference type="Pfam" id="PF22943">
    <property type="entry name" value="HTH_68"/>
    <property type="match status" value="1"/>
</dbReference>
<dbReference type="GeneID" id="41986162"/>